<evidence type="ECO:0000313" key="2">
    <source>
        <dbReference type="Proteomes" id="UP000631114"/>
    </source>
</evidence>
<evidence type="ECO:0008006" key="3">
    <source>
        <dbReference type="Google" id="ProtNLM"/>
    </source>
</evidence>
<dbReference type="Proteomes" id="UP000631114">
    <property type="component" value="Unassembled WGS sequence"/>
</dbReference>
<dbReference type="PANTHER" id="PTHR33833:SF3">
    <property type="entry name" value="YCF49-LIKE PROTEIN"/>
    <property type="match status" value="1"/>
</dbReference>
<dbReference type="InterPro" id="IPR019634">
    <property type="entry name" value="Uncharacterised_Ycf49"/>
</dbReference>
<organism evidence="1 2">
    <name type="scientific">Coptis chinensis</name>
    <dbReference type="NCBI Taxonomy" id="261450"/>
    <lineage>
        <taxon>Eukaryota</taxon>
        <taxon>Viridiplantae</taxon>
        <taxon>Streptophyta</taxon>
        <taxon>Embryophyta</taxon>
        <taxon>Tracheophyta</taxon>
        <taxon>Spermatophyta</taxon>
        <taxon>Magnoliopsida</taxon>
        <taxon>Ranunculales</taxon>
        <taxon>Ranunculaceae</taxon>
        <taxon>Coptidoideae</taxon>
        <taxon>Coptis</taxon>
    </lineage>
</organism>
<proteinExistence type="predicted"/>
<keyword evidence="2" id="KW-1185">Reference proteome</keyword>
<dbReference type="Pfam" id="PF10693">
    <property type="entry name" value="DUF2499"/>
    <property type="match status" value="1"/>
</dbReference>
<dbReference type="PANTHER" id="PTHR33833">
    <property type="entry name" value="NUCLEOLAR-LIKE PROTEIN-RELATED"/>
    <property type="match status" value="1"/>
</dbReference>
<protein>
    <recommendedName>
        <fullName evidence="3">Ycf49-like protein</fullName>
    </recommendedName>
</protein>
<dbReference type="AlphaFoldDB" id="A0A835HNN6"/>
<gene>
    <name evidence="1" type="ORF">IFM89_031695</name>
</gene>
<evidence type="ECO:0000313" key="1">
    <source>
        <dbReference type="EMBL" id="KAF9602835.1"/>
    </source>
</evidence>
<sequence>MAILLLAPSCSITQIPFSSRNPIQPPLHHNNTLQRKTDSSINSFLQKNNTSVSSLVSAGLVLSLVANGGDAIAAEFPLQLSEPENALSLPTWAIHVSSVVEWIAAMGLVWRYGETSGYESWKGLSWGMVRDAIIVLILF</sequence>
<accession>A0A835HNN6</accession>
<name>A0A835HNN6_9MAGN</name>
<dbReference type="OrthoDB" id="196633at2759"/>
<comment type="caution">
    <text evidence="1">The sequence shown here is derived from an EMBL/GenBank/DDBJ whole genome shotgun (WGS) entry which is preliminary data.</text>
</comment>
<dbReference type="EMBL" id="JADFTS010000006">
    <property type="protein sequence ID" value="KAF9602835.1"/>
    <property type="molecule type" value="Genomic_DNA"/>
</dbReference>
<reference evidence="1 2" key="1">
    <citation type="submission" date="2020-10" db="EMBL/GenBank/DDBJ databases">
        <title>The Coptis chinensis genome and diversification of protoberbering-type alkaloids.</title>
        <authorList>
            <person name="Wang B."/>
            <person name="Shu S."/>
            <person name="Song C."/>
            <person name="Liu Y."/>
        </authorList>
    </citation>
    <scope>NUCLEOTIDE SEQUENCE [LARGE SCALE GENOMIC DNA]</scope>
    <source>
        <strain evidence="1">HL-2020</strain>
        <tissue evidence="1">Leaf</tissue>
    </source>
</reference>